<dbReference type="AlphaFoldDB" id="A0A3E3ECW0"/>
<accession>A0A3E3ECW0</accession>
<evidence type="ECO:0000259" key="2">
    <source>
        <dbReference type="Pfam" id="PF13529"/>
    </source>
</evidence>
<keyword evidence="1" id="KW-0812">Transmembrane</keyword>
<keyword evidence="1" id="KW-1133">Transmembrane helix</keyword>
<comment type="caution">
    <text evidence="3">The sequence shown here is derived from an EMBL/GenBank/DDBJ whole genome shotgun (WGS) entry which is preliminary data.</text>
</comment>
<dbReference type="EMBL" id="QUSL01000013">
    <property type="protein sequence ID" value="RGD85037.1"/>
    <property type="molecule type" value="Genomic_DNA"/>
</dbReference>
<sequence>MKLKKLKKIPAFIAFIITFIFGYLCLQIIPPLLYNDNSGALDKVDCPQYINEFVDKNPQAIELKENYQPNENTDPIILDSPNGIPLYIQWDKRWAYTTYGDEIIGTAGCGPTCLSMVAVGLTGKTTYNPRYVAKYAIKNDFLEGSMTRWALMESGCNEFGLIASAVPLSKNEMFKQLDAGHPIIASLRPGDFTTTGHFIVITKTINDKFLVNDPNSKENSHKQWSYSQLAPQIKAMWAYNTI</sequence>
<dbReference type="Gene3D" id="3.90.70.10">
    <property type="entry name" value="Cysteine proteinases"/>
    <property type="match status" value="1"/>
</dbReference>
<organism evidence="3 4">
    <name type="scientific">Thomasclavelia ramosa</name>
    <dbReference type="NCBI Taxonomy" id="1547"/>
    <lineage>
        <taxon>Bacteria</taxon>
        <taxon>Bacillati</taxon>
        <taxon>Bacillota</taxon>
        <taxon>Erysipelotrichia</taxon>
        <taxon>Erysipelotrichales</taxon>
        <taxon>Coprobacillaceae</taxon>
        <taxon>Thomasclavelia</taxon>
    </lineage>
</organism>
<dbReference type="Pfam" id="PF13529">
    <property type="entry name" value="Peptidase_C39_2"/>
    <property type="match status" value="1"/>
</dbReference>
<feature type="domain" description="Peptidase C39-like" evidence="2">
    <location>
        <begin position="83"/>
        <end position="215"/>
    </location>
</feature>
<dbReference type="Proteomes" id="UP000261032">
    <property type="component" value="Unassembled WGS sequence"/>
</dbReference>
<reference evidence="3 4" key="1">
    <citation type="submission" date="2018-08" db="EMBL/GenBank/DDBJ databases">
        <title>A genome reference for cultivated species of the human gut microbiota.</title>
        <authorList>
            <person name="Zou Y."/>
            <person name="Xue W."/>
            <person name="Luo G."/>
        </authorList>
    </citation>
    <scope>NUCLEOTIDE SEQUENCE [LARGE SCALE GENOMIC DNA]</scope>
    <source>
        <strain evidence="3 4">OM06-4</strain>
    </source>
</reference>
<name>A0A3E3ECW0_9FIRM</name>
<gene>
    <name evidence="3" type="ORF">DXB93_09620</name>
</gene>
<evidence type="ECO:0000313" key="4">
    <source>
        <dbReference type="Proteomes" id="UP000261032"/>
    </source>
</evidence>
<feature type="transmembrane region" description="Helical" evidence="1">
    <location>
        <begin position="12"/>
        <end position="34"/>
    </location>
</feature>
<dbReference type="RefSeq" id="WP_117581476.1">
    <property type="nucleotide sequence ID" value="NZ_QUSL01000013.1"/>
</dbReference>
<dbReference type="InterPro" id="IPR039564">
    <property type="entry name" value="Peptidase_C39-like"/>
</dbReference>
<protein>
    <recommendedName>
        <fullName evidence="2">Peptidase C39-like domain-containing protein</fullName>
    </recommendedName>
</protein>
<keyword evidence="1" id="KW-0472">Membrane</keyword>
<evidence type="ECO:0000313" key="3">
    <source>
        <dbReference type="EMBL" id="RGD85037.1"/>
    </source>
</evidence>
<evidence type="ECO:0000256" key="1">
    <source>
        <dbReference type="SAM" id="Phobius"/>
    </source>
</evidence>
<proteinExistence type="predicted"/>